<feature type="compositionally biased region" description="Low complexity" evidence="18">
    <location>
        <begin position="318"/>
        <end position="336"/>
    </location>
</feature>
<evidence type="ECO:0000256" key="16">
    <source>
        <dbReference type="ARBA" id="ARBA00032491"/>
    </source>
</evidence>
<keyword evidence="11" id="KW-0156">Chromatin regulator</keyword>
<evidence type="ECO:0000313" key="19">
    <source>
        <dbReference type="EMBL" id="PNH10829.1"/>
    </source>
</evidence>
<keyword evidence="7" id="KW-0677">Repeat</keyword>
<feature type="region of interest" description="Disordered" evidence="18">
    <location>
        <begin position="192"/>
        <end position="295"/>
    </location>
</feature>
<dbReference type="Proteomes" id="UP000236333">
    <property type="component" value="Unassembled WGS sequence"/>
</dbReference>
<feature type="compositionally biased region" description="Low complexity" evidence="18">
    <location>
        <begin position="274"/>
        <end position="295"/>
    </location>
</feature>
<evidence type="ECO:0000256" key="10">
    <source>
        <dbReference type="ARBA" id="ARBA00022786"/>
    </source>
</evidence>
<proteinExistence type="inferred from homology"/>
<accession>A0A2J8AEA1</accession>
<keyword evidence="9" id="KW-0498">Mitosis</keyword>
<comment type="caution">
    <text evidence="19">The sequence shown here is derived from an EMBL/GenBank/DDBJ whole genome shotgun (WGS) entry which is preliminary data.</text>
</comment>
<evidence type="ECO:0000256" key="18">
    <source>
        <dbReference type="SAM" id="MobiDB-lite"/>
    </source>
</evidence>
<evidence type="ECO:0000256" key="2">
    <source>
        <dbReference type="ARBA" id="ARBA00004496"/>
    </source>
</evidence>
<sequence length="599" mass="63736">MATIQQQVELLQEDLKCTAMLEPGLARVCTLLIPWCGRQLRWQLLLPVPGGGALDVVFDDDTFRPLCGPDRPQPLFPSSPHKAGQQPLSQQPHGPGGLRAMLRALAADPHRPGGLSGFLLALLDAYRAHQVARLEGAAARLPRLQFELSTLEVGPGAQLELLHQQARFALPLPPIDLRRLLELARMFGARVPAADAPPNPQGEAPQAAAQAPMPPPEQPYKALDASDPTKAAAAGAAAEDVLEPLVGPPYSDTAADVDGDRSNNMLGGGPGDAPGPQAPGVAGAGSQPQQLQQAKQEQLVLTALFRLPAGPSGDMADPELSLQPAQPLAPAPGSSAAAATSAPLSLAPPLLLPAWSPHMCLAEFLPLAAERLQAQVDAHCVLLASRHQVLEELGEMLLGPLELNHLGGNGLYAVAWEGNTVLVSVELGPRFPAEKPMVALQCARACLEGVGRGRSRQRHGKGLRVSSSHVGASSDGYVSRARQARPNPVLERFCGARTHQAEVGCAHGACHPLGVLLRARHSCCTRKPCTRPPRRQLSAPDAVAFHRDYPWSPRWAPREMAARIFNWLKVRVAAPAVRPYQEAPLVGRQLQMLAPMGMR</sequence>
<evidence type="ECO:0000256" key="11">
    <source>
        <dbReference type="ARBA" id="ARBA00022853"/>
    </source>
</evidence>
<evidence type="ECO:0000256" key="9">
    <source>
        <dbReference type="ARBA" id="ARBA00022776"/>
    </source>
</evidence>
<comment type="similarity">
    <text evidence="15">Belongs to the BABAM2 family.</text>
</comment>
<evidence type="ECO:0000256" key="15">
    <source>
        <dbReference type="ARBA" id="ARBA00025766"/>
    </source>
</evidence>
<gene>
    <name evidence="19" type="ORF">TSOC_002331</name>
</gene>
<keyword evidence="13" id="KW-0539">Nucleus</keyword>
<feature type="region of interest" description="Disordered" evidence="18">
    <location>
        <begin position="69"/>
        <end position="95"/>
    </location>
</feature>
<evidence type="ECO:0000256" key="1">
    <source>
        <dbReference type="ARBA" id="ARBA00004123"/>
    </source>
</evidence>
<evidence type="ECO:0000256" key="13">
    <source>
        <dbReference type="ARBA" id="ARBA00023242"/>
    </source>
</evidence>
<evidence type="ECO:0000256" key="5">
    <source>
        <dbReference type="ARBA" id="ARBA00022618"/>
    </source>
</evidence>
<keyword evidence="12" id="KW-0234">DNA repair</keyword>
<keyword evidence="4" id="KW-0963">Cytoplasm</keyword>
<evidence type="ECO:0000256" key="8">
    <source>
        <dbReference type="ARBA" id="ARBA00022763"/>
    </source>
</evidence>
<reference evidence="19 20" key="1">
    <citation type="journal article" date="2017" name="Mol. Biol. Evol.">
        <title>The 4-celled Tetrabaena socialis nuclear genome reveals the essential components for genetic control of cell number at the origin of multicellularity in the volvocine lineage.</title>
        <authorList>
            <person name="Featherston J."/>
            <person name="Arakaki Y."/>
            <person name="Hanschen E.R."/>
            <person name="Ferris P.J."/>
            <person name="Michod R.E."/>
            <person name="Olson B.J.S.C."/>
            <person name="Nozaki H."/>
            <person name="Durand P.M."/>
        </authorList>
    </citation>
    <scope>NUCLEOTIDE SEQUENCE [LARGE SCALE GENOMIC DNA]</scope>
    <source>
        <strain evidence="19 20">NIES-571</strain>
    </source>
</reference>
<evidence type="ECO:0000256" key="6">
    <source>
        <dbReference type="ARBA" id="ARBA00022703"/>
    </source>
</evidence>
<keyword evidence="20" id="KW-1185">Reference proteome</keyword>
<evidence type="ECO:0000256" key="12">
    <source>
        <dbReference type="ARBA" id="ARBA00023204"/>
    </source>
</evidence>
<protein>
    <recommendedName>
        <fullName evidence="3">BRISC and BRCA1-A complex member 2</fullName>
    </recommendedName>
    <alternativeName>
        <fullName evidence="16">BRCA1-A complex subunit BRE</fullName>
    </alternativeName>
    <alternativeName>
        <fullName evidence="17">BRCA1/BRCA2-containing complex subunit 45</fullName>
    </alternativeName>
</protein>
<organism evidence="19 20">
    <name type="scientific">Tetrabaena socialis</name>
    <dbReference type="NCBI Taxonomy" id="47790"/>
    <lineage>
        <taxon>Eukaryota</taxon>
        <taxon>Viridiplantae</taxon>
        <taxon>Chlorophyta</taxon>
        <taxon>core chlorophytes</taxon>
        <taxon>Chlorophyceae</taxon>
        <taxon>CS clade</taxon>
        <taxon>Chlamydomonadales</taxon>
        <taxon>Tetrabaenaceae</taxon>
        <taxon>Tetrabaena</taxon>
    </lineage>
</organism>
<name>A0A2J8AEA1_9CHLO</name>
<dbReference type="AlphaFoldDB" id="A0A2J8AEA1"/>
<dbReference type="InterPro" id="IPR010358">
    <property type="entry name" value="BRE"/>
</dbReference>
<feature type="compositionally biased region" description="Low complexity" evidence="18">
    <location>
        <begin position="201"/>
        <end position="211"/>
    </location>
</feature>
<keyword evidence="8" id="KW-0227">DNA damage</keyword>
<keyword evidence="14" id="KW-0131">Cell cycle</keyword>
<keyword evidence="10" id="KW-0833">Ubl conjugation pathway</keyword>
<evidence type="ECO:0000256" key="17">
    <source>
        <dbReference type="ARBA" id="ARBA00032630"/>
    </source>
</evidence>
<dbReference type="GO" id="GO:0005737">
    <property type="term" value="C:cytoplasm"/>
    <property type="evidence" value="ECO:0007669"/>
    <property type="project" value="UniProtKB-SubCell"/>
</dbReference>
<dbReference type="OrthoDB" id="538811at2759"/>
<evidence type="ECO:0000313" key="20">
    <source>
        <dbReference type="Proteomes" id="UP000236333"/>
    </source>
</evidence>
<dbReference type="EMBL" id="PGGS01000045">
    <property type="protein sequence ID" value="PNH10829.1"/>
    <property type="molecule type" value="Genomic_DNA"/>
</dbReference>
<dbReference type="PANTHER" id="PTHR15189:SF7">
    <property type="entry name" value="BRISC AND BRCA1-A COMPLEX MEMBER 2"/>
    <property type="match status" value="1"/>
</dbReference>
<evidence type="ECO:0000256" key="7">
    <source>
        <dbReference type="ARBA" id="ARBA00022737"/>
    </source>
</evidence>
<dbReference type="GO" id="GO:0070552">
    <property type="term" value="C:BRISC complex"/>
    <property type="evidence" value="ECO:0007669"/>
    <property type="project" value="InterPro"/>
</dbReference>
<keyword evidence="5" id="KW-0132">Cell division</keyword>
<dbReference type="GO" id="GO:0006325">
    <property type="term" value="P:chromatin organization"/>
    <property type="evidence" value="ECO:0007669"/>
    <property type="project" value="UniProtKB-KW"/>
</dbReference>
<dbReference type="GO" id="GO:0051301">
    <property type="term" value="P:cell division"/>
    <property type="evidence" value="ECO:0007669"/>
    <property type="project" value="UniProtKB-KW"/>
</dbReference>
<keyword evidence="6" id="KW-0053">Apoptosis</keyword>
<comment type="subcellular location">
    <subcellularLocation>
        <location evidence="2">Cytoplasm</location>
    </subcellularLocation>
    <subcellularLocation>
        <location evidence="1">Nucleus</location>
    </subcellularLocation>
</comment>
<feature type="region of interest" description="Disordered" evidence="18">
    <location>
        <begin position="310"/>
        <end position="336"/>
    </location>
</feature>
<evidence type="ECO:0000256" key="14">
    <source>
        <dbReference type="ARBA" id="ARBA00023306"/>
    </source>
</evidence>
<evidence type="ECO:0000256" key="4">
    <source>
        <dbReference type="ARBA" id="ARBA00022490"/>
    </source>
</evidence>
<evidence type="ECO:0000256" key="3">
    <source>
        <dbReference type="ARBA" id="ARBA00019438"/>
    </source>
</evidence>
<dbReference type="GO" id="GO:0006302">
    <property type="term" value="P:double-strand break repair"/>
    <property type="evidence" value="ECO:0007669"/>
    <property type="project" value="TreeGrafter"/>
</dbReference>
<dbReference type="PANTHER" id="PTHR15189">
    <property type="entry name" value="BRISC AND BRCA1-A COMPLEX MEMBER 2"/>
    <property type="match status" value="1"/>
</dbReference>